<organism evidence="1 2">
    <name type="scientific">Ceratitis capitata</name>
    <name type="common">Mediterranean fruit fly</name>
    <name type="synonym">Tephritis capitata</name>
    <dbReference type="NCBI Taxonomy" id="7213"/>
    <lineage>
        <taxon>Eukaryota</taxon>
        <taxon>Metazoa</taxon>
        <taxon>Ecdysozoa</taxon>
        <taxon>Arthropoda</taxon>
        <taxon>Hexapoda</taxon>
        <taxon>Insecta</taxon>
        <taxon>Pterygota</taxon>
        <taxon>Neoptera</taxon>
        <taxon>Endopterygota</taxon>
        <taxon>Diptera</taxon>
        <taxon>Brachycera</taxon>
        <taxon>Muscomorpha</taxon>
        <taxon>Tephritoidea</taxon>
        <taxon>Tephritidae</taxon>
        <taxon>Ceratitis</taxon>
        <taxon>Ceratitis</taxon>
    </lineage>
</organism>
<evidence type="ECO:0000313" key="2">
    <source>
        <dbReference type="Proteomes" id="UP000606786"/>
    </source>
</evidence>
<protein>
    <submittedName>
        <fullName evidence="1">(Mediterranean fruit fly) hypothetical protein</fullName>
    </submittedName>
</protein>
<comment type="caution">
    <text evidence="1">The sequence shown here is derived from an EMBL/GenBank/DDBJ whole genome shotgun (WGS) entry which is preliminary data.</text>
</comment>
<name>A0A811UX44_CERCA</name>
<accession>A0A811UX44</accession>
<dbReference type="AlphaFoldDB" id="A0A811UX44"/>
<dbReference type="EMBL" id="CAJHJT010000034">
    <property type="protein sequence ID" value="CAD7003759.1"/>
    <property type="molecule type" value="Genomic_DNA"/>
</dbReference>
<gene>
    <name evidence="1" type="ORF">CCAP1982_LOCUS12195</name>
</gene>
<sequence>MWSHNNGRHIVQTYPEVHNELGDLQSPRRTVSQPVGCSVASFSLTGSIGAERADGSASSCKRQTSPKYSNRIFTARAQKEYKAGERASDFVSELVHVCESGMEAPKGMQRHARYAAP</sequence>
<evidence type="ECO:0000313" key="1">
    <source>
        <dbReference type="EMBL" id="CAD7003759.1"/>
    </source>
</evidence>
<reference evidence="1" key="1">
    <citation type="submission" date="2020-11" db="EMBL/GenBank/DDBJ databases">
        <authorList>
            <person name="Whitehead M."/>
        </authorList>
    </citation>
    <scope>NUCLEOTIDE SEQUENCE</scope>
    <source>
        <strain evidence="1">EGII</strain>
    </source>
</reference>
<keyword evidence="2" id="KW-1185">Reference proteome</keyword>
<dbReference type="Proteomes" id="UP000606786">
    <property type="component" value="Unassembled WGS sequence"/>
</dbReference>
<proteinExistence type="predicted"/>